<evidence type="ECO:0000256" key="1">
    <source>
        <dbReference type="PROSITE-ProRule" id="PRU00047"/>
    </source>
</evidence>
<feature type="compositionally biased region" description="Basic and acidic residues" evidence="2">
    <location>
        <begin position="567"/>
        <end position="580"/>
    </location>
</feature>
<dbReference type="SUPFAM" id="SSF56672">
    <property type="entry name" value="DNA/RNA polymerases"/>
    <property type="match status" value="1"/>
</dbReference>
<dbReference type="SUPFAM" id="SSF57756">
    <property type="entry name" value="Retrovirus zinc finger-like domains"/>
    <property type="match status" value="1"/>
</dbReference>
<accession>C5LJ68</accession>
<dbReference type="InterPro" id="IPR043128">
    <property type="entry name" value="Rev_trsase/Diguanyl_cyclase"/>
</dbReference>
<organism evidence="6">
    <name type="scientific">Perkinsus marinus (strain ATCC 50983 / TXsc)</name>
    <dbReference type="NCBI Taxonomy" id="423536"/>
    <lineage>
        <taxon>Eukaryota</taxon>
        <taxon>Sar</taxon>
        <taxon>Alveolata</taxon>
        <taxon>Perkinsozoa</taxon>
        <taxon>Perkinsea</taxon>
        <taxon>Perkinsida</taxon>
        <taxon>Perkinsidae</taxon>
        <taxon>Perkinsus</taxon>
    </lineage>
</organism>
<dbReference type="Proteomes" id="UP000007800">
    <property type="component" value="Unassembled WGS sequence"/>
</dbReference>
<dbReference type="Gene3D" id="3.30.420.10">
    <property type="entry name" value="Ribonuclease H-like superfamily/Ribonuclease H"/>
    <property type="match status" value="2"/>
</dbReference>
<dbReference type="GO" id="GO:0008270">
    <property type="term" value="F:zinc ion binding"/>
    <property type="evidence" value="ECO:0007669"/>
    <property type="project" value="UniProtKB-KW"/>
</dbReference>
<dbReference type="EMBL" id="GG682368">
    <property type="protein sequence ID" value="EER03184.1"/>
    <property type="molecule type" value="Genomic_DNA"/>
</dbReference>
<dbReference type="InterPro" id="IPR001584">
    <property type="entry name" value="Integrase_cat-core"/>
</dbReference>
<evidence type="ECO:0000256" key="2">
    <source>
        <dbReference type="SAM" id="MobiDB-lite"/>
    </source>
</evidence>
<dbReference type="PANTHER" id="PTHR37984">
    <property type="entry name" value="PROTEIN CBG26694"/>
    <property type="match status" value="1"/>
</dbReference>
<sequence>MVPDAGYKLAQLRFEDADIEGIAEVDISSEFQRLHLECADHSSFNRCVSSVRNKVQRWAAMTDGDVVFVATKALSVMKKAAVAEGLEDDWVAPLSLYVAKQVSSLKQFDTPWHKDRNIDLKNALQLFLKSKDEEAASVGVRAQLNPPPVQLPYTGGKDPSFHLWSKLPLPFGEEWKAPTVKVPYLAFRARMKKSADVYGLPPRSAQYFLIRNLGGALREEVEELVVPGDSAASCLESIWKYLDNKYADTFSMSESLARWENLKQHNGESIVDFCARLDVEANLLKSLGHSQLSDTDRAVRLRSGMNTRLYQHMRRYIGPDFKKMDYAKLRSYAEHHEEDLKQKGSVDVDGIVKKGGMRSLSSSEAQNDKPLKCSRCLKAGHLMKNCRSRIPGDLSNRCRVCGIRSHVSANCPQTNPRCSSCGKNGHLIYVCPNPIASVPSKLNPKATTSAVHVQNLEYSSPQEYTLKITQDSANDISAVDVSNVENGATGSWSLKLATKPSICPIIIDDTMLYALVDSGSSTALIKSSLVSQFEKQGPRMEYHFGTAADVRDLQTKLQDSFDANVQRDEAGHVNSDDIRVSDSPVSKPDNSEYDDDSDSLPLIPPKSDMKPSVSVFRTIDEALGDLSRSGWLPVPHASDYRYALKKIEDLEDPKKDTPNQKYRFVFDWSYDDSAESSREPWSPNFLLAKLTAEQRELWFKELDMYTCREWWQPYEGAKPSDSLTAFPIIATSSTKTTQVRPVLDARITNSRSPRASNRKRDTCNVINNLRSSLKPGFCAKQYDLAKAFYRLAISRPVVIDFGKNPATGVSVMMKCSRLAFGLSIGPTALESSLDQLFNILETFHPNVKCVRIMDDIVAVGLSYDLATFEKDLFYILDCCGFDIPPHKMNTWGADSWSRWLGCDWKWNESDLLVKVPDVPFVPVSTKRQAFSMAGKYLRLCESIAEAQARGHADIVRKLSGQEAEAWDSALSKSTTSMVNRHLQAAAEAWSFIPREVPLSSLTTKLLISHDASKDAYAAVCYECSNNDVIVLSARAHLFPNSAIAWHANRRELYCIASSLMALLQSIDFNHFPALSHVTIMSDSSVAINRLDNKSYHSKGVEWLALVRLRECCVDVIDALKSKNIAVDISHCPASRNQQADALSRLLNDIPAANIALLPNPLQVETSKEGGRDADIEADAVELFDYDYPMSVFDSLVESIPCLASFHKKLVAFRAWKSTAMLSSREVSRRFVVSEQNRDPLCVEVIKLLSIPDDGNKVGVSQRDITPAVRGFMPGLIIYGGILYKKCPSDEDNGLRLVLPSSKFSPLGKQVVWYYHCSSGHVNLEDTIRRLRRHFWWPRLRKDTRSVYLGCQHCQLTKASSAPKSIGSHMCPTEIFSTIGVDLYGPLNESKGGFRWILVCVDLLSRYTVLIPLVTVTAAVVCSAIERNIILVFRTPEYIISDQGVQFVRSIILDSLCCTYKIRHISLPLRHPSSGGFYERQNRTLGAALRSLLSQHKSLDWYDVLALGQLRINTTVHPDLGVSPHEIVFGIPHSFPLTSFLTPSQRMSEEDIEDFLCFQNRHRRDAVLQVCEDLRKKRARQLRAWIDEWTRARAKYDKWDAQSSTTPTPTTPFDVGSKVLVLKSPSHKLDGRWTPGVIKRQVGKACYEIVLETSPLSQIYHKDHVKLYHDADPAIGLISKSPSTPGHTPTQSAKRHLSEATGEPPLPKKSKIIEPLGSRGLHPFDMHTLTGWRVRDDEPRVGIVLGRDINDKVVVHEHRIRDDSAIPLWIDDNGIIHEGGVPTTKPVIVTLEPKDLVRLTTIDNLTLTPRAKKKLSEMGLSFGEG</sequence>
<keyword evidence="1" id="KW-0479">Metal-binding</keyword>
<dbReference type="GO" id="GO:0015074">
    <property type="term" value="P:DNA integration"/>
    <property type="evidence" value="ECO:0007669"/>
    <property type="project" value="InterPro"/>
</dbReference>
<keyword evidence="1" id="KW-0862">Zinc</keyword>
<dbReference type="Gene3D" id="4.10.60.10">
    <property type="entry name" value="Zinc finger, CCHC-type"/>
    <property type="match status" value="1"/>
</dbReference>
<dbReference type="Gene3D" id="3.30.70.270">
    <property type="match status" value="1"/>
</dbReference>
<dbReference type="GO" id="GO:0003676">
    <property type="term" value="F:nucleic acid binding"/>
    <property type="evidence" value="ECO:0007669"/>
    <property type="project" value="InterPro"/>
</dbReference>
<dbReference type="SMART" id="SM00343">
    <property type="entry name" value="ZnF_C2HC"/>
    <property type="match status" value="3"/>
</dbReference>
<dbReference type="PROSITE" id="PS50158">
    <property type="entry name" value="ZF_CCHC"/>
    <property type="match status" value="2"/>
</dbReference>
<dbReference type="InParanoid" id="C5LJ68"/>
<dbReference type="InterPro" id="IPR044730">
    <property type="entry name" value="RNase_H-like_dom_plant"/>
</dbReference>
<dbReference type="InterPro" id="IPR036875">
    <property type="entry name" value="Znf_CCHC_sf"/>
</dbReference>
<dbReference type="PROSITE" id="PS50994">
    <property type="entry name" value="INTEGRASE"/>
    <property type="match status" value="1"/>
</dbReference>
<dbReference type="SUPFAM" id="SSF53098">
    <property type="entry name" value="Ribonuclease H-like"/>
    <property type="match status" value="1"/>
</dbReference>
<dbReference type="InterPro" id="IPR001878">
    <property type="entry name" value="Znf_CCHC"/>
</dbReference>
<feature type="domain" description="CCHC-type" evidence="3">
    <location>
        <begin position="372"/>
        <end position="388"/>
    </location>
</feature>
<dbReference type="Gene3D" id="1.10.340.70">
    <property type="match status" value="1"/>
</dbReference>
<dbReference type="CDD" id="cd06222">
    <property type="entry name" value="RNase_H_like"/>
    <property type="match status" value="1"/>
</dbReference>
<keyword evidence="6" id="KW-1185">Reference proteome</keyword>
<proteinExistence type="predicted"/>
<dbReference type="InterPro" id="IPR012337">
    <property type="entry name" value="RNaseH-like_sf"/>
</dbReference>
<dbReference type="PANTHER" id="PTHR37984:SF5">
    <property type="entry name" value="PROTEIN NYNRIN-LIKE"/>
    <property type="match status" value="1"/>
</dbReference>
<dbReference type="Gene3D" id="3.10.10.10">
    <property type="entry name" value="HIV Type 1 Reverse Transcriptase, subunit A, domain 1"/>
    <property type="match status" value="1"/>
</dbReference>
<dbReference type="InterPro" id="IPR008042">
    <property type="entry name" value="Retrotrans_Pao"/>
</dbReference>
<evidence type="ECO:0000313" key="6">
    <source>
        <dbReference type="Proteomes" id="UP000007800"/>
    </source>
</evidence>
<feature type="compositionally biased region" description="Polar residues" evidence="2">
    <location>
        <begin position="1679"/>
        <end position="1691"/>
    </location>
</feature>
<dbReference type="RefSeq" id="XP_002771368.1">
    <property type="nucleotide sequence ID" value="XM_002771322.1"/>
</dbReference>
<gene>
    <name evidence="5" type="ORF">Pmar_PMAR019961</name>
</gene>
<dbReference type="Pfam" id="PF17921">
    <property type="entry name" value="Integrase_H2C2"/>
    <property type="match status" value="1"/>
</dbReference>
<dbReference type="GeneID" id="9052046"/>
<evidence type="ECO:0000259" key="4">
    <source>
        <dbReference type="PROSITE" id="PS50994"/>
    </source>
</evidence>
<dbReference type="InterPro" id="IPR043502">
    <property type="entry name" value="DNA/RNA_pol_sf"/>
</dbReference>
<dbReference type="InterPro" id="IPR036397">
    <property type="entry name" value="RNaseH_sf"/>
</dbReference>
<name>C5LJ68_PERM5</name>
<feature type="domain" description="Integrase catalytic" evidence="4">
    <location>
        <begin position="1367"/>
        <end position="1531"/>
    </location>
</feature>
<feature type="domain" description="CCHC-type" evidence="3">
    <location>
        <begin position="417"/>
        <end position="433"/>
    </location>
</feature>
<dbReference type="OrthoDB" id="9906983at2759"/>
<evidence type="ECO:0000259" key="3">
    <source>
        <dbReference type="PROSITE" id="PS50158"/>
    </source>
</evidence>
<evidence type="ECO:0000313" key="5">
    <source>
        <dbReference type="EMBL" id="EER03184.1"/>
    </source>
</evidence>
<dbReference type="InterPro" id="IPR041588">
    <property type="entry name" value="Integrase_H2C2"/>
</dbReference>
<reference evidence="5 6" key="1">
    <citation type="submission" date="2008-07" db="EMBL/GenBank/DDBJ databases">
        <authorList>
            <person name="El-Sayed N."/>
            <person name="Caler E."/>
            <person name="Inman J."/>
            <person name="Amedeo P."/>
            <person name="Hass B."/>
            <person name="Wortman J."/>
        </authorList>
    </citation>
    <scope>NUCLEOTIDE SEQUENCE [LARGE SCALE GENOMIC DNA]</scope>
    <source>
        <strain evidence="6">ATCC 50983 / TXsc</strain>
    </source>
</reference>
<feature type="region of interest" description="Disordered" evidence="2">
    <location>
        <begin position="567"/>
        <end position="606"/>
    </location>
</feature>
<protein>
    <submittedName>
        <fullName evidence="5">Retrovirus polyprotein, putative</fullName>
    </submittedName>
</protein>
<feature type="region of interest" description="Disordered" evidence="2">
    <location>
        <begin position="1677"/>
        <end position="1708"/>
    </location>
</feature>
<keyword evidence="1" id="KW-0863">Zinc-finger</keyword>
<dbReference type="InterPro" id="IPR050951">
    <property type="entry name" value="Retrovirus_Pol_polyprotein"/>
</dbReference>
<dbReference type="Pfam" id="PF05380">
    <property type="entry name" value="Peptidase_A17"/>
    <property type="match status" value="1"/>
</dbReference>